<dbReference type="OrthoDB" id="2384019at2759"/>
<keyword evidence="2" id="KW-0472">Membrane</keyword>
<feature type="transmembrane region" description="Helical" evidence="2">
    <location>
        <begin position="12"/>
        <end position="31"/>
    </location>
</feature>
<accession>A0A015L9Q5</accession>
<dbReference type="Proteomes" id="UP000022910">
    <property type="component" value="Unassembled WGS sequence"/>
</dbReference>
<feature type="transmembrane region" description="Helical" evidence="2">
    <location>
        <begin position="43"/>
        <end position="61"/>
    </location>
</feature>
<dbReference type="EMBL" id="JEMT01029648">
    <property type="protein sequence ID" value="EXX51533.1"/>
    <property type="molecule type" value="Genomic_DNA"/>
</dbReference>
<dbReference type="HOGENOM" id="CLU_689162_0_0_1"/>
<dbReference type="AlphaFoldDB" id="A0A015L9Q5"/>
<evidence type="ECO:0000256" key="2">
    <source>
        <dbReference type="SAM" id="Phobius"/>
    </source>
</evidence>
<keyword evidence="2" id="KW-1133">Transmembrane helix</keyword>
<reference evidence="3 4" key="1">
    <citation type="submission" date="2014-02" db="EMBL/GenBank/DDBJ databases">
        <title>Single nucleus genome sequencing reveals high similarity among nuclei of an endomycorrhizal fungus.</title>
        <authorList>
            <person name="Lin K."/>
            <person name="Geurts R."/>
            <person name="Zhang Z."/>
            <person name="Limpens E."/>
            <person name="Saunders D.G."/>
            <person name="Mu D."/>
            <person name="Pang E."/>
            <person name="Cao H."/>
            <person name="Cha H."/>
            <person name="Lin T."/>
            <person name="Zhou Q."/>
            <person name="Shang Y."/>
            <person name="Li Y."/>
            <person name="Ivanov S."/>
            <person name="Sharma T."/>
            <person name="Velzen R.V."/>
            <person name="Ruijter N.D."/>
            <person name="Aanen D.K."/>
            <person name="Win J."/>
            <person name="Kamoun S."/>
            <person name="Bisseling T."/>
            <person name="Huang S."/>
        </authorList>
    </citation>
    <scope>NUCLEOTIDE SEQUENCE [LARGE SCALE GENOMIC DNA]</scope>
    <source>
        <strain evidence="4">DAOM197198w</strain>
    </source>
</reference>
<gene>
    <name evidence="3" type="ORF">RirG_260940</name>
</gene>
<keyword evidence="4" id="KW-1185">Reference proteome</keyword>
<organism evidence="3 4">
    <name type="scientific">Rhizophagus irregularis (strain DAOM 197198w)</name>
    <name type="common">Glomus intraradices</name>
    <dbReference type="NCBI Taxonomy" id="1432141"/>
    <lineage>
        <taxon>Eukaryota</taxon>
        <taxon>Fungi</taxon>
        <taxon>Fungi incertae sedis</taxon>
        <taxon>Mucoromycota</taxon>
        <taxon>Glomeromycotina</taxon>
        <taxon>Glomeromycetes</taxon>
        <taxon>Glomerales</taxon>
        <taxon>Glomeraceae</taxon>
        <taxon>Rhizophagus</taxon>
    </lineage>
</organism>
<evidence type="ECO:0000313" key="4">
    <source>
        <dbReference type="Proteomes" id="UP000022910"/>
    </source>
</evidence>
<keyword evidence="2" id="KW-0812">Transmembrane</keyword>
<evidence type="ECO:0000256" key="1">
    <source>
        <dbReference type="SAM" id="MobiDB-lite"/>
    </source>
</evidence>
<name>A0A015L9Q5_RHIIW</name>
<sequence length="452" mass="52155">MANYDQMDDPTSAAFDIFFSGIIPIGYSVYFEPLLSTTLKSKIEDFVFFFVEPLIPLFYAFNKITYNEFDKRHIIFICVYSTFRIVSAIIYYIILAWIKKTNRYFGYKSLKHCILFVYFGITEYCARFVPMMCLEDLRKTGFITELLNGVAILGIIFGFFAFVLLLPHILYKNRRDFPIVGNIIYSIYTFSSFYISIVYLVIVPSNVIYVKIAFNINLLLIMRFFTICNDKPRNKNRGLGCIILFAFDDIKSIEKELKNENRDKYWYEIFLSHRMIKPIIDEIKKRILKRNKDQEYYEDRLICNRANILYYYKYGEALEKKRSKKRFQNTIQSVGSASSIQSIGSTSSPQSIGSTSSTQSIGSTSSASSTQRIGSTSSNGNSTSQDHEFVLDAYIPGIILHNEIKKANKVYKLFNGIGTQNINNVKSLSATDIARLEDEEINNIIKSLKVKP</sequence>
<feature type="region of interest" description="Disordered" evidence="1">
    <location>
        <begin position="340"/>
        <end position="383"/>
    </location>
</feature>
<feature type="transmembrane region" description="Helical" evidence="2">
    <location>
        <begin position="208"/>
        <end position="228"/>
    </location>
</feature>
<feature type="transmembrane region" description="Helical" evidence="2">
    <location>
        <begin position="73"/>
        <end position="98"/>
    </location>
</feature>
<comment type="caution">
    <text evidence="3">The sequence shown here is derived from an EMBL/GenBank/DDBJ whole genome shotgun (WGS) entry which is preliminary data.</text>
</comment>
<protein>
    <submittedName>
        <fullName evidence="3">Uncharacterized protein</fullName>
    </submittedName>
</protein>
<feature type="transmembrane region" description="Helical" evidence="2">
    <location>
        <begin position="149"/>
        <end position="171"/>
    </location>
</feature>
<proteinExistence type="predicted"/>
<feature type="transmembrane region" description="Helical" evidence="2">
    <location>
        <begin position="183"/>
        <end position="202"/>
    </location>
</feature>
<evidence type="ECO:0000313" key="3">
    <source>
        <dbReference type="EMBL" id="EXX51533.1"/>
    </source>
</evidence>